<sequence length="322" mass="38231">MFIPTLVYSQEYPILDTLNFGKNVKEVLVYRKHASDKKENLIKKYVFNPQKQQRTIYTGYNSSYQYKDEYEYQNDKLISYKSYSKCSLVDNIDWSVVEKIDSTMYEKVNPEEIDWEKSANLNKYMTLEYYENGKVSSIKLYEQLSEGESYLDEEIKFIYNSKGQIESKTYSEKGHPNVIKFQVFKPSSLELNDSIKMLSGTMRKKRFYYFNDTTFIKYFVNGIHTGNEYQIFNPDEETKTYTVYNPLNDTLSLSVETFNENQLLISRKNILQKGYNGFGFSLDVAAGDEYFYEYDNLKRIKKVDCYDIGEFYYSDTYIVNKK</sequence>
<comment type="caution">
    <text evidence="1">The sequence shown here is derived from an EMBL/GenBank/DDBJ whole genome shotgun (WGS) entry which is preliminary data.</text>
</comment>
<organism evidence="1 2">
    <name type="scientific">Maribellus luteus</name>
    <dbReference type="NCBI Taxonomy" id="2305463"/>
    <lineage>
        <taxon>Bacteria</taxon>
        <taxon>Pseudomonadati</taxon>
        <taxon>Bacteroidota</taxon>
        <taxon>Bacteroidia</taxon>
        <taxon>Marinilabiliales</taxon>
        <taxon>Prolixibacteraceae</taxon>
        <taxon>Maribellus</taxon>
    </lineage>
</organism>
<evidence type="ECO:0000313" key="2">
    <source>
        <dbReference type="Proteomes" id="UP000265926"/>
    </source>
</evidence>
<evidence type="ECO:0008006" key="3">
    <source>
        <dbReference type="Google" id="ProtNLM"/>
    </source>
</evidence>
<dbReference type="Proteomes" id="UP000265926">
    <property type="component" value="Unassembled WGS sequence"/>
</dbReference>
<proteinExistence type="predicted"/>
<dbReference type="EMBL" id="QWGR01000018">
    <property type="protein sequence ID" value="RIJ45920.1"/>
    <property type="molecule type" value="Genomic_DNA"/>
</dbReference>
<evidence type="ECO:0000313" key="1">
    <source>
        <dbReference type="EMBL" id="RIJ45920.1"/>
    </source>
</evidence>
<gene>
    <name evidence="1" type="ORF">D1614_20590</name>
</gene>
<reference evidence="1 2" key="1">
    <citation type="submission" date="2018-08" db="EMBL/GenBank/DDBJ databases">
        <title>Pallidiluteibacterium maritimus gen. nov., sp. nov., isolated from coastal sediment.</title>
        <authorList>
            <person name="Zhou L.Y."/>
        </authorList>
    </citation>
    <scope>NUCLEOTIDE SEQUENCE [LARGE SCALE GENOMIC DNA]</scope>
    <source>
        <strain evidence="1 2">XSD2</strain>
    </source>
</reference>
<protein>
    <recommendedName>
        <fullName evidence="3">DUF4595 domain-containing protein</fullName>
    </recommendedName>
</protein>
<dbReference type="AlphaFoldDB" id="A0A399SQB1"/>
<name>A0A399SQB1_9BACT</name>
<accession>A0A399SQB1</accession>
<keyword evidence="2" id="KW-1185">Reference proteome</keyword>